<evidence type="ECO:0000313" key="2">
    <source>
        <dbReference type="EMBL" id="CAF3535685.1"/>
    </source>
</evidence>
<name>A0A813NJE6_9BILA</name>
<dbReference type="EMBL" id="CAJOBB010000055">
    <property type="protein sequence ID" value="CAF3535685.1"/>
    <property type="molecule type" value="Genomic_DNA"/>
</dbReference>
<dbReference type="EMBL" id="CAJNOE010000018">
    <property type="protein sequence ID" value="CAF0739634.1"/>
    <property type="molecule type" value="Genomic_DNA"/>
</dbReference>
<reference evidence="1" key="1">
    <citation type="submission" date="2021-02" db="EMBL/GenBank/DDBJ databases">
        <authorList>
            <person name="Nowell W R."/>
        </authorList>
    </citation>
    <scope>NUCLEOTIDE SEQUENCE</scope>
</reference>
<evidence type="ECO:0000313" key="1">
    <source>
        <dbReference type="EMBL" id="CAF0739634.1"/>
    </source>
</evidence>
<proteinExistence type="predicted"/>
<gene>
    <name evidence="1" type="ORF">IZO911_LOCUS3449</name>
    <name evidence="2" type="ORF">KXQ929_LOCUS1906</name>
</gene>
<protein>
    <submittedName>
        <fullName evidence="1">Uncharacterized protein</fullName>
    </submittedName>
</protein>
<evidence type="ECO:0000313" key="3">
    <source>
        <dbReference type="Proteomes" id="UP000663860"/>
    </source>
</evidence>
<dbReference type="Proteomes" id="UP000663860">
    <property type="component" value="Unassembled WGS sequence"/>
</dbReference>
<dbReference type="Proteomes" id="UP000663868">
    <property type="component" value="Unassembled WGS sequence"/>
</dbReference>
<dbReference type="AlphaFoldDB" id="A0A813NJE6"/>
<comment type="caution">
    <text evidence="1">The sequence shown here is derived from an EMBL/GenBank/DDBJ whole genome shotgun (WGS) entry which is preliminary data.</text>
</comment>
<dbReference type="InterPro" id="IPR011044">
    <property type="entry name" value="Quino_amine_DH_bsu"/>
</dbReference>
<accession>A0A813NJE6</accession>
<dbReference type="SUPFAM" id="SSF50969">
    <property type="entry name" value="YVTN repeat-like/Quinoprotein amine dehydrogenase"/>
    <property type="match status" value="1"/>
</dbReference>
<organism evidence="1 3">
    <name type="scientific">Adineta steineri</name>
    <dbReference type="NCBI Taxonomy" id="433720"/>
    <lineage>
        <taxon>Eukaryota</taxon>
        <taxon>Metazoa</taxon>
        <taxon>Spiralia</taxon>
        <taxon>Gnathifera</taxon>
        <taxon>Rotifera</taxon>
        <taxon>Eurotatoria</taxon>
        <taxon>Bdelloidea</taxon>
        <taxon>Adinetida</taxon>
        <taxon>Adinetidae</taxon>
        <taxon>Adineta</taxon>
    </lineage>
</organism>
<sequence>MDDRILKNVAQANQIFKENFRSQTAQNNDKAYLLHLNQELRRWTVNTDELMREIIEEKTDEINRIYEQFTAEYNQKYETFKQQLQNTRSLSDSNDRIEEFNIYCRSNTIQNRLRLIIQQVAKNELAEKIQLEYLPYRGVIRDKPIKPSETPIYIKHEPIIRSRSSSITSSIPVSTNVIHKQYTSDQNIHKNGSILKPIQDPLNREPSYSKIKSAKITTTTTTTTLSNDNLRQGSTQFFVGSHHNLTPVLVDRNRELYNKDEQITEYSIDSIAMPYNEQNQSDRINLNTDNDITVVTAYKVLIEKENDRQQQRSISNYEGEDSNLLNVFNLRKLNQINYSTIMFRECETEYNCIASSTKRNELVVYNSKLKVIIILQHENYQQCRHRFYLHWPKEFSPKISDITYSESSDKFLITTWDSCHIYLFDRDLLSIIDLGYLPKGAKNAEEATLRRIHCDQRTVYCIHGNNYLLEYELDEDNLNFIRRIRLFNPSTFSQDTAYHLLDVTCDANYLVIVYSDNHDEIHLQSLNRRTYEFHNDLVVDSNYPINQKYIRVESTKYNKNFIYLNGSREYLKEIDLVNYDNGKVSSVVRRHTKPTNLCFLNDGRLVILNEEPYFLSVHDLHNRPAINE</sequence>